<dbReference type="AlphaFoldDB" id="A0A9Q3C896"/>
<sequence>MSTPLNQSEGIGDSKQQLFNFEKLQIKTQSSTSLHELKLSMGQALLKEVLKIEKWPQFSGQGGYDHIEFIRVISIIKEDFELVERLVKYIFTTLFTKSAHTWYIKLRQAHKHQR</sequence>
<reference evidence="1" key="1">
    <citation type="submission" date="2021-03" db="EMBL/GenBank/DDBJ databases">
        <title>Draft genome sequence of rust myrtle Austropuccinia psidii MF-1, a brazilian biotype.</title>
        <authorList>
            <person name="Quecine M.C."/>
            <person name="Pachon D.M.R."/>
            <person name="Bonatelli M.L."/>
            <person name="Correr F.H."/>
            <person name="Franceschini L.M."/>
            <person name="Leite T.F."/>
            <person name="Margarido G.R.A."/>
            <person name="Almeida C.A."/>
            <person name="Ferrarezi J.A."/>
            <person name="Labate C.A."/>
        </authorList>
    </citation>
    <scope>NUCLEOTIDE SEQUENCE</scope>
    <source>
        <strain evidence="1">MF-1</strain>
    </source>
</reference>
<evidence type="ECO:0000313" key="1">
    <source>
        <dbReference type="EMBL" id="MBW0480374.1"/>
    </source>
</evidence>
<protein>
    <submittedName>
        <fullName evidence="1">Uncharacterized protein</fullName>
    </submittedName>
</protein>
<dbReference type="EMBL" id="AVOT02005944">
    <property type="protein sequence ID" value="MBW0480374.1"/>
    <property type="molecule type" value="Genomic_DNA"/>
</dbReference>
<proteinExistence type="predicted"/>
<keyword evidence="2" id="KW-1185">Reference proteome</keyword>
<evidence type="ECO:0000313" key="2">
    <source>
        <dbReference type="Proteomes" id="UP000765509"/>
    </source>
</evidence>
<comment type="caution">
    <text evidence="1">The sequence shown here is derived from an EMBL/GenBank/DDBJ whole genome shotgun (WGS) entry which is preliminary data.</text>
</comment>
<gene>
    <name evidence="1" type="ORF">O181_020089</name>
</gene>
<organism evidence="1 2">
    <name type="scientific">Austropuccinia psidii MF-1</name>
    <dbReference type="NCBI Taxonomy" id="1389203"/>
    <lineage>
        <taxon>Eukaryota</taxon>
        <taxon>Fungi</taxon>
        <taxon>Dikarya</taxon>
        <taxon>Basidiomycota</taxon>
        <taxon>Pucciniomycotina</taxon>
        <taxon>Pucciniomycetes</taxon>
        <taxon>Pucciniales</taxon>
        <taxon>Sphaerophragmiaceae</taxon>
        <taxon>Austropuccinia</taxon>
    </lineage>
</organism>
<accession>A0A9Q3C896</accession>
<name>A0A9Q3C896_9BASI</name>
<dbReference type="Proteomes" id="UP000765509">
    <property type="component" value="Unassembled WGS sequence"/>
</dbReference>